<protein>
    <submittedName>
        <fullName evidence="2">Uncharacterized protein</fullName>
    </submittedName>
</protein>
<feature type="region of interest" description="Disordered" evidence="1">
    <location>
        <begin position="67"/>
        <end position="88"/>
    </location>
</feature>
<dbReference type="AlphaFoldDB" id="A0A4Y2BTF8"/>
<keyword evidence="3" id="KW-1185">Reference proteome</keyword>
<dbReference type="Proteomes" id="UP000499080">
    <property type="component" value="Unassembled WGS sequence"/>
</dbReference>
<evidence type="ECO:0000256" key="1">
    <source>
        <dbReference type="SAM" id="MobiDB-lite"/>
    </source>
</evidence>
<evidence type="ECO:0000313" key="2">
    <source>
        <dbReference type="EMBL" id="GBL95491.1"/>
    </source>
</evidence>
<organism evidence="2 3">
    <name type="scientific">Araneus ventricosus</name>
    <name type="common">Orbweaver spider</name>
    <name type="synonym">Epeira ventricosa</name>
    <dbReference type="NCBI Taxonomy" id="182803"/>
    <lineage>
        <taxon>Eukaryota</taxon>
        <taxon>Metazoa</taxon>
        <taxon>Ecdysozoa</taxon>
        <taxon>Arthropoda</taxon>
        <taxon>Chelicerata</taxon>
        <taxon>Arachnida</taxon>
        <taxon>Araneae</taxon>
        <taxon>Araneomorphae</taxon>
        <taxon>Entelegynae</taxon>
        <taxon>Araneoidea</taxon>
        <taxon>Araneidae</taxon>
        <taxon>Araneus</taxon>
    </lineage>
</organism>
<proteinExistence type="predicted"/>
<name>A0A4Y2BTF8_ARAVE</name>
<evidence type="ECO:0000313" key="3">
    <source>
        <dbReference type="Proteomes" id="UP000499080"/>
    </source>
</evidence>
<gene>
    <name evidence="2" type="ORF">AVEN_54100_1</name>
</gene>
<accession>A0A4Y2BTF8</accession>
<sequence length="88" mass="9667">MDRSVLVAISATELESRVFATQFHGRSAVYTGLVGIKSVNAQKFSSWWGVKIWREAVGFGAFSSYDQGSQLQGQSQNNPRVASKRAIN</sequence>
<feature type="compositionally biased region" description="Low complexity" evidence="1">
    <location>
        <begin position="67"/>
        <end position="78"/>
    </location>
</feature>
<comment type="caution">
    <text evidence="2">The sequence shown here is derived from an EMBL/GenBank/DDBJ whole genome shotgun (WGS) entry which is preliminary data.</text>
</comment>
<reference evidence="2 3" key="1">
    <citation type="journal article" date="2019" name="Sci. Rep.">
        <title>Orb-weaving spider Araneus ventricosus genome elucidates the spidroin gene catalogue.</title>
        <authorList>
            <person name="Kono N."/>
            <person name="Nakamura H."/>
            <person name="Ohtoshi R."/>
            <person name="Moran D.A.P."/>
            <person name="Shinohara A."/>
            <person name="Yoshida Y."/>
            <person name="Fujiwara M."/>
            <person name="Mori M."/>
            <person name="Tomita M."/>
            <person name="Arakawa K."/>
        </authorList>
    </citation>
    <scope>NUCLEOTIDE SEQUENCE [LARGE SCALE GENOMIC DNA]</scope>
</reference>
<dbReference type="EMBL" id="BGPR01000112">
    <property type="protein sequence ID" value="GBL95491.1"/>
    <property type="molecule type" value="Genomic_DNA"/>
</dbReference>